<feature type="compositionally biased region" description="Low complexity" evidence="11">
    <location>
        <begin position="15"/>
        <end position="26"/>
    </location>
</feature>
<dbReference type="PANTHER" id="PTHR11668:SF492">
    <property type="entry name" value="SERINE_THREONINE-PROTEIN PHOSPHATASE PP1-DELTA-RELATED"/>
    <property type="match status" value="1"/>
</dbReference>
<feature type="region of interest" description="Disordered" evidence="11">
    <location>
        <begin position="1009"/>
        <end position="1032"/>
    </location>
</feature>
<name>A0AA39I086_9BILA</name>
<dbReference type="PROSITE" id="PS00125">
    <property type="entry name" value="SER_THR_PHOSPHATASE"/>
    <property type="match status" value="1"/>
</dbReference>
<feature type="domain" description="Chromo" evidence="13">
    <location>
        <begin position="424"/>
        <end position="482"/>
    </location>
</feature>
<feature type="compositionally biased region" description="Basic residues" evidence="11">
    <location>
        <begin position="884"/>
        <end position="895"/>
    </location>
</feature>
<dbReference type="Pfam" id="PF00385">
    <property type="entry name" value="Chromo"/>
    <property type="match status" value="1"/>
</dbReference>
<feature type="region of interest" description="Disordered" evidence="11">
    <location>
        <begin position="873"/>
        <end position="969"/>
    </location>
</feature>
<dbReference type="PANTHER" id="PTHR11668">
    <property type="entry name" value="SERINE/THREONINE PROTEIN PHOSPHATASE"/>
    <property type="match status" value="1"/>
</dbReference>
<dbReference type="InterPro" id="IPR031675">
    <property type="entry name" value="STPPase_N"/>
</dbReference>
<evidence type="ECO:0000259" key="13">
    <source>
        <dbReference type="PROSITE" id="PS50013"/>
    </source>
</evidence>
<dbReference type="GO" id="GO:0031143">
    <property type="term" value="C:pseudopodium"/>
    <property type="evidence" value="ECO:0007669"/>
    <property type="project" value="UniProtKB-SubCell"/>
</dbReference>
<dbReference type="GO" id="GO:0004722">
    <property type="term" value="F:protein serine/threonine phosphatase activity"/>
    <property type="evidence" value="ECO:0007669"/>
    <property type="project" value="UniProtKB-EC"/>
</dbReference>
<comment type="catalytic activity">
    <reaction evidence="8 10">
        <text>O-phospho-L-threonyl-[protein] + H2O = L-threonyl-[protein] + phosphate</text>
        <dbReference type="Rhea" id="RHEA:47004"/>
        <dbReference type="Rhea" id="RHEA-COMP:11060"/>
        <dbReference type="Rhea" id="RHEA-COMP:11605"/>
        <dbReference type="ChEBI" id="CHEBI:15377"/>
        <dbReference type="ChEBI" id="CHEBI:30013"/>
        <dbReference type="ChEBI" id="CHEBI:43474"/>
        <dbReference type="ChEBI" id="CHEBI:61977"/>
        <dbReference type="EC" id="3.1.3.16"/>
    </reaction>
</comment>
<comment type="caution">
    <text evidence="14">The sequence shown here is derived from an EMBL/GenBank/DDBJ whole genome shotgun (WGS) entry which is preliminary data.</text>
</comment>
<evidence type="ECO:0000256" key="12">
    <source>
        <dbReference type="SAM" id="Phobius"/>
    </source>
</evidence>
<keyword evidence="5" id="KW-0464">Manganese</keyword>
<feature type="compositionally biased region" description="Basic and acidic residues" evidence="11">
    <location>
        <begin position="896"/>
        <end position="948"/>
    </location>
</feature>
<dbReference type="Pfam" id="PF16891">
    <property type="entry name" value="STPPase_N"/>
    <property type="match status" value="1"/>
</dbReference>
<evidence type="ECO:0000256" key="10">
    <source>
        <dbReference type="RuleBase" id="RU004273"/>
    </source>
</evidence>
<feature type="region of interest" description="Disordered" evidence="11">
    <location>
        <begin position="571"/>
        <end position="595"/>
    </location>
</feature>
<feature type="transmembrane region" description="Helical" evidence="12">
    <location>
        <begin position="713"/>
        <end position="741"/>
    </location>
</feature>
<dbReference type="SUPFAM" id="SSF54160">
    <property type="entry name" value="Chromo domain-like"/>
    <property type="match status" value="1"/>
</dbReference>
<comment type="subcellular location">
    <subcellularLocation>
        <location evidence="6">Cell projection</location>
        <location evidence="6">Pseudopodium</location>
    </subcellularLocation>
</comment>
<keyword evidence="15" id="KW-1185">Reference proteome</keyword>
<sequence length="1032" mass="117822">MDPPPPKPASPPSSPSVNMASSASSPQLHSPPLDPPTATSHGGLTKGAKDSKSKQQGKNDASKSKTTKEGYVDIDDFICKLLNVGSPGCSLTKVVKETEIIQLCAMARDVFLSQQSLIEIEPPVKICGDVHGQFGDVLRLFDRAGFPPTVNYMFLGDYVDRGRQNLEVICLFFAYKIKYPDNFFLLRGNHECSAINRVYGFFEECNRRYQSVRLWQAFQDVFNTMPFCGLVANKILCMHGGLSPQLRSLDQLRQITRPIEPPNPSLHIDLLWSDPDLYNKGWQPNTRGVSYTYGTDIVSDMTTKLDIDLIARAHQVVQDGYEFFANRKLVTIFSAPHYCGQFDNSAAVMNVDESLTCSFQVLRPTIRGAKIVVGFRGVCAEIARVERRDFKNVEATSYNGQVEEHFSSPPEPLIMARTKKRRAYTVQSVTAKRIRADNGATEYFVKWRGFDQCTWEPARNLSDTEALRKFDMEMRVEELRKSFKRGAAYKVQQDFEISKIIALDKKEKSPGQILLLVEYAIDASVELVPIDIVCEKYPTLVNKFLCQCLPGCATYEIHEIKENKLKEEDKSNTVMFKTEEEEDEPKAAESTGEKESSGVEVIECLVFFECVGSTSVFSIDQQPIGRAPEATMPRRKEYDPLEGIPTDEALQNKTVEEDMEDPQSSVEDHEDSEELSDLSEEEETPHWTSATTFSFYTFYARVRPLMKSRRVRVLTVLNSFCVAINILLLFAVLTLFGIAVYHKATWNSEDMPCIYEWAPWSKCNAECTLSSRENTKQATKIRRINMNTVVQARGKQPFTTDLAARIDRVPCNTHLCPKKLSEFKLWTGCFYKNPLVGKEGGCYHMRQLPMEDTLIEVDTTTFVEDCPDTQCPDSMDGNRTILNGHRKPFHWNRKRRQDDFQKDCSSKRPRTEAPRGNRSERRNWHQRERELKRRENRERFSIPRRERSFTGGSCASTASKKSPGSPKIKISPEVARMTRRRELEKLEWEIVPKDFGSAIKICFRRKRSADEAQEERRREACMEELEEGEIFD</sequence>
<evidence type="ECO:0000256" key="5">
    <source>
        <dbReference type="ARBA" id="ARBA00023211"/>
    </source>
</evidence>
<feature type="compositionally biased region" description="Acidic residues" evidence="11">
    <location>
        <begin position="1022"/>
        <end position="1032"/>
    </location>
</feature>
<evidence type="ECO:0000256" key="2">
    <source>
        <dbReference type="ARBA" id="ARBA00022723"/>
    </source>
</evidence>
<dbReference type="GO" id="GO:0007060">
    <property type="term" value="P:male meiosis chromosome segregation"/>
    <property type="evidence" value="ECO:0007669"/>
    <property type="project" value="UniProtKB-ARBA"/>
</dbReference>
<dbReference type="SMART" id="SM00298">
    <property type="entry name" value="CHROMO"/>
    <property type="match status" value="1"/>
</dbReference>
<evidence type="ECO:0000256" key="3">
    <source>
        <dbReference type="ARBA" id="ARBA00022801"/>
    </source>
</evidence>
<feature type="region of interest" description="Disordered" evidence="11">
    <location>
        <begin position="627"/>
        <end position="685"/>
    </location>
</feature>
<dbReference type="Proteomes" id="UP001175271">
    <property type="component" value="Unassembled WGS sequence"/>
</dbReference>
<dbReference type="GO" id="GO:0000785">
    <property type="term" value="C:chromatin"/>
    <property type="evidence" value="ECO:0007669"/>
    <property type="project" value="UniProtKB-ARBA"/>
</dbReference>
<dbReference type="GO" id="GO:0097723">
    <property type="term" value="P:amoeboid sperm motility"/>
    <property type="evidence" value="ECO:0007669"/>
    <property type="project" value="UniProtKB-ARBA"/>
</dbReference>
<dbReference type="InterPro" id="IPR023780">
    <property type="entry name" value="Chromo_domain"/>
</dbReference>
<feature type="compositionally biased region" description="Pro residues" evidence="11">
    <location>
        <begin position="1"/>
        <end position="14"/>
    </location>
</feature>
<dbReference type="PROSITE" id="PS50013">
    <property type="entry name" value="CHROMO_2"/>
    <property type="match status" value="1"/>
</dbReference>
<feature type="compositionally biased region" description="Low complexity" evidence="11">
    <location>
        <begin position="959"/>
        <end position="969"/>
    </location>
</feature>
<dbReference type="InterPro" id="IPR050341">
    <property type="entry name" value="PP1_catalytic_subunit"/>
</dbReference>
<comment type="similarity">
    <text evidence="1 10">Belongs to the PPP phosphatase family.</text>
</comment>
<dbReference type="InterPro" id="IPR016197">
    <property type="entry name" value="Chromo-like_dom_sf"/>
</dbReference>
<dbReference type="FunFam" id="3.60.21.10:FF:000026">
    <property type="entry name" value="Serine/threonine-protein phosphatase"/>
    <property type="match status" value="1"/>
</dbReference>
<feature type="compositionally biased region" description="Basic and acidic residues" evidence="11">
    <location>
        <begin position="585"/>
        <end position="595"/>
    </location>
</feature>
<dbReference type="InterPro" id="IPR004843">
    <property type="entry name" value="Calcineurin-like_PHP"/>
</dbReference>
<dbReference type="Gene3D" id="3.60.21.10">
    <property type="match status" value="1"/>
</dbReference>
<comment type="function">
    <text evidence="9">Probable phosphatase which plays a redundant role with gsp-4 in spermatogenesis by regulating sister chromatid segregation during meiosis. In addition, involved in sperm motility by controlling the dynamic disassembly of major sperm proteins (MSP) in the spermatozoan pseudopodium.</text>
</comment>
<evidence type="ECO:0000256" key="6">
    <source>
        <dbReference type="ARBA" id="ARBA00037818"/>
    </source>
</evidence>
<dbReference type="GO" id="GO:0018991">
    <property type="term" value="P:egg-laying behavior"/>
    <property type="evidence" value="ECO:0007669"/>
    <property type="project" value="UniProtKB-ARBA"/>
</dbReference>
<dbReference type="InterPro" id="IPR029052">
    <property type="entry name" value="Metallo-depent_PP-like"/>
</dbReference>
<keyword evidence="12" id="KW-0812">Transmembrane</keyword>
<feature type="compositionally biased region" description="Acidic residues" evidence="11">
    <location>
        <begin position="668"/>
        <end position="683"/>
    </location>
</feature>
<gene>
    <name evidence="14" type="ORF">QR680_011435</name>
</gene>
<dbReference type="SUPFAM" id="SSF56300">
    <property type="entry name" value="Metallo-dependent phosphatases"/>
    <property type="match status" value="1"/>
</dbReference>
<reference evidence="14" key="1">
    <citation type="submission" date="2023-06" db="EMBL/GenBank/DDBJ databases">
        <title>Genomic analysis of the entomopathogenic nematode Steinernema hermaphroditum.</title>
        <authorList>
            <person name="Schwarz E.M."/>
            <person name="Heppert J.K."/>
            <person name="Baniya A."/>
            <person name="Schwartz H.T."/>
            <person name="Tan C.-H."/>
            <person name="Antoshechkin I."/>
            <person name="Sternberg P.W."/>
            <person name="Goodrich-Blair H."/>
            <person name="Dillman A.R."/>
        </authorList>
    </citation>
    <scope>NUCLEOTIDE SEQUENCE</scope>
    <source>
        <strain evidence="14">PS9179</strain>
        <tissue evidence="14">Whole animal</tissue>
    </source>
</reference>
<dbReference type="GO" id="GO:0005737">
    <property type="term" value="C:cytoplasm"/>
    <property type="evidence" value="ECO:0007669"/>
    <property type="project" value="TreeGrafter"/>
</dbReference>
<evidence type="ECO:0000256" key="11">
    <source>
        <dbReference type="SAM" id="MobiDB-lite"/>
    </source>
</evidence>
<keyword evidence="12" id="KW-0472">Membrane</keyword>
<dbReference type="AlphaFoldDB" id="A0AA39I086"/>
<evidence type="ECO:0000256" key="8">
    <source>
        <dbReference type="ARBA" id="ARBA00048336"/>
    </source>
</evidence>
<keyword evidence="3 10" id="KW-0378">Hydrolase</keyword>
<accession>A0AA39I086</accession>
<keyword evidence="4" id="KW-0904">Protein phosphatase</keyword>
<evidence type="ECO:0000313" key="15">
    <source>
        <dbReference type="Proteomes" id="UP001175271"/>
    </source>
</evidence>
<dbReference type="Gene3D" id="2.40.50.40">
    <property type="match status" value="1"/>
</dbReference>
<proteinExistence type="inferred from homology"/>
<dbReference type="InterPro" id="IPR000953">
    <property type="entry name" value="Chromo/chromo_shadow_dom"/>
</dbReference>
<evidence type="ECO:0000313" key="14">
    <source>
        <dbReference type="EMBL" id="KAK0414449.1"/>
    </source>
</evidence>
<dbReference type="GO" id="GO:0046872">
    <property type="term" value="F:metal ion binding"/>
    <property type="evidence" value="ECO:0007669"/>
    <property type="project" value="UniProtKB-KW"/>
</dbReference>
<protein>
    <recommendedName>
        <fullName evidence="10">Serine/threonine-protein phosphatase</fullName>
        <ecNumber evidence="10">3.1.3.16</ecNumber>
    </recommendedName>
</protein>
<evidence type="ECO:0000256" key="9">
    <source>
        <dbReference type="ARBA" id="ARBA00054219"/>
    </source>
</evidence>
<dbReference type="EC" id="3.1.3.16" evidence="10"/>
<comment type="catalytic activity">
    <reaction evidence="7">
        <text>O-phospho-L-seryl-[protein] + H2O = L-seryl-[protein] + phosphate</text>
        <dbReference type="Rhea" id="RHEA:20629"/>
        <dbReference type="Rhea" id="RHEA-COMP:9863"/>
        <dbReference type="Rhea" id="RHEA-COMP:11604"/>
        <dbReference type="ChEBI" id="CHEBI:15377"/>
        <dbReference type="ChEBI" id="CHEBI:29999"/>
        <dbReference type="ChEBI" id="CHEBI:43474"/>
        <dbReference type="ChEBI" id="CHEBI:83421"/>
        <dbReference type="EC" id="3.1.3.16"/>
    </reaction>
</comment>
<dbReference type="Pfam" id="PF00149">
    <property type="entry name" value="Metallophos"/>
    <property type="match status" value="1"/>
</dbReference>
<dbReference type="InterPro" id="IPR006186">
    <property type="entry name" value="Ser/Thr-sp_prot-phosphatase"/>
</dbReference>
<dbReference type="EMBL" id="JAUCMV010000002">
    <property type="protein sequence ID" value="KAK0414449.1"/>
    <property type="molecule type" value="Genomic_DNA"/>
</dbReference>
<dbReference type="PRINTS" id="PR00114">
    <property type="entry name" value="STPHPHTASE"/>
</dbReference>
<feature type="region of interest" description="Disordered" evidence="11">
    <location>
        <begin position="1"/>
        <end position="66"/>
    </location>
</feature>
<organism evidence="14 15">
    <name type="scientific">Steinernema hermaphroditum</name>
    <dbReference type="NCBI Taxonomy" id="289476"/>
    <lineage>
        <taxon>Eukaryota</taxon>
        <taxon>Metazoa</taxon>
        <taxon>Ecdysozoa</taxon>
        <taxon>Nematoda</taxon>
        <taxon>Chromadorea</taxon>
        <taxon>Rhabditida</taxon>
        <taxon>Tylenchina</taxon>
        <taxon>Panagrolaimomorpha</taxon>
        <taxon>Strongyloidoidea</taxon>
        <taxon>Steinernematidae</taxon>
        <taxon>Steinernema</taxon>
    </lineage>
</organism>
<dbReference type="GO" id="GO:0031272">
    <property type="term" value="P:regulation of pseudopodium assembly"/>
    <property type="evidence" value="ECO:0007669"/>
    <property type="project" value="UniProtKB-ARBA"/>
</dbReference>
<evidence type="ECO:0000256" key="7">
    <source>
        <dbReference type="ARBA" id="ARBA00047761"/>
    </source>
</evidence>
<evidence type="ECO:0000256" key="1">
    <source>
        <dbReference type="ARBA" id="ARBA00008294"/>
    </source>
</evidence>
<keyword evidence="2" id="KW-0479">Metal-binding</keyword>
<evidence type="ECO:0000256" key="4">
    <source>
        <dbReference type="ARBA" id="ARBA00022912"/>
    </source>
</evidence>
<keyword evidence="12" id="KW-1133">Transmembrane helix</keyword>
<dbReference type="SMART" id="SM00156">
    <property type="entry name" value="PP2Ac"/>
    <property type="match status" value="1"/>
</dbReference>
<dbReference type="GO" id="GO:0005634">
    <property type="term" value="C:nucleus"/>
    <property type="evidence" value="ECO:0007669"/>
    <property type="project" value="TreeGrafter"/>
</dbReference>
<feature type="compositionally biased region" description="Basic and acidic residues" evidence="11">
    <location>
        <begin position="1009"/>
        <end position="1021"/>
    </location>
</feature>